<dbReference type="Proteomes" id="UP000317265">
    <property type="component" value="Unassembled WGS sequence"/>
</dbReference>
<reference evidence="2 3" key="1">
    <citation type="journal article" date="2019" name="Nat. Microbiol.">
        <title>Expanding anaerobic alkane metabolism in the domain of Archaea.</title>
        <authorList>
            <person name="Wang Y."/>
            <person name="Wegener G."/>
            <person name="Hou J."/>
            <person name="Wang F."/>
            <person name="Xiao X."/>
        </authorList>
    </citation>
    <scope>NUCLEOTIDE SEQUENCE [LARGE SCALE GENOMIC DNA]</scope>
    <source>
        <strain evidence="2">WYZ-LMO11</strain>
    </source>
</reference>
<keyword evidence="1" id="KW-0812">Transmembrane</keyword>
<evidence type="ECO:0000313" key="3">
    <source>
        <dbReference type="Proteomes" id="UP000317265"/>
    </source>
</evidence>
<comment type="caution">
    <text evidence="2">The sequence shown here is derived from an EMBL/GenBank/DDBJ whole genome shotgun (WGS) entry which is preliminary data.</text>
</comment>
<dbReference type="EMBL" id="QNVI01000006">
    <property type="protein sequence ID" value="TDA40383.1"/>
    <property type="molecule type" value="Genomic_DNA"/>
</dbReference>
<keyword evidence="1" id="KW-0472">Membrane</keyword>
<feature type="transmembrane region" description="Helical" evidence="1">
    <location>
        <begin position="12"/>
        <end position="33"/>
    </location>
</feature>
<name>A0A523BHH7_9CREN</name>
<feature type="non-terminal residue" evidence="2">
    <location>
        <position position="217"/>
    </location>
</feature>
<protein>
    <submittedName>
        <fullName evidence="2">Uncharacterized protein</fullName>
    </submittedName>
</protein>
<evidence type="ECO:0000256" key="1">
    <source>
        <dbReference type="SAM" id="Phobius"/>
    </source>
</evidence>
<evidence type="ECO:0000313" key="2">
    <source>
        <dbReference type="EMBL" id="TDA40383.1"/>
    </source>
</evidence>
<accession>A0A523BHH7</accession>
<gene>
    <name evidence="2" type="ORF">DSO09_00670</name>
</gene>
<keyword evidence="1" id="KW-1133">Transmembrane helix</keyword>
<dbReference type="AlphaFoldDB" id="A0A523BHH7"/>
<sequence>MKQLYSNKGVSTIVGSMIFLSIFILSITAIIIWTQNYVNYAENTREELEFMIEKSRENLIINSINSSGKLTLAINNPTSQTIILKQIWANHSFQLGEWIIPANSLVYINTTLDYVNTSKVVTSKGNIFSVIPKLEGIVEKGKWYVQWYNLSDRRVFDKKIGESYWYDLCISFDWASSITDPVCGPYTQVGFNATTRIIALSSKIYINWYVGEECRII</sequence>
<proteinExistence type="predicted"/>
<organism evidence="2 3">
    <name type="scientific">Thermoproteota archaeon</name>
    <dbReference type="NCBI Taxonomy" id="2056631"/>
    <lineage>
        <taxon>Archaea</taxon>
        <taxon>Thermoproteota</taxon>
    </lineage>
</organism>